<proteinExistence type="predicted"/>
<evidence type="ECO:0000313" key="2">
    <source>
        <dbReference type="Proteomes" id="UP000799766"/>
    </source>
</evidence>
<dbReference type="Proteomes" id="UP000799766">
    <property type="component" value="Unassembled WGS sequence"/>
</dbReference>
<name>A0A6A6P5W1_9PEZI</name>
<keyword evidence="2" id="KW-1185">Reference proteome</keyword>
<evidence type="ECO:0000313" key="1">
    <source>
        <dbReference type="EMBL" id="KAF2459381.1"/>
    </source>
</evidence>
<protein>
    <submittedName>
        <fullName evidence="1">Uncharacterized protein</fullName>
    </submittedName>
</protein>
<dbReference type="EMBL" id="MU001675">
    <property type="protein sequence ID" value="KAF2459381.1"/>
    <property type="molecule type" value="Genomic_DNA"/>
</dbReference>
<accession>A0A6A6P5W1</accession>
<organism evidence="1 2">
    <name type="scientific">Lineolata rhizophorae</name>
    <dbReference type="NCBI Taxonomy" id="578093"/>
    <lineage>
        <taxon>Eukaryota</taxon>
        <taxon>Fungi</taxon>
        <taxon>Dikarya</taxon>
        <taxon>Ascomycota</taxon>
        <taxon>Pezizomycotina</taxon>
        <taxon>Dothideomycetes</taxon>
        <taxon>Dothideomycetes incertae sedis</taxon>
        <taxon>Lineolatales</taxon>
        <taxon>Lineolataceae</taxon>
        <taxon>Lineolata</taxon>
    </lineage>
</organism>
<sequence>MYSHYEGPIHSGGYFRRGGSYTKLSILSLRRWGRTPQVARLQVHASRSMPCH</sequence>
<feature type="non-terminal residue" evidence="1">
    <location>
        <position position="52"/>
    </location>
</feature>
<reference evidence="1" key="1">
    <citation type="journal article" date="2020" name="Stud. Mycol.">
        <title>101 Dothideomycetes genomes: a test case for predicting lifestyles and emergence of pathogens.</title>
        <authorList>
            <person name="Haridas S."/>
            <person name="Albert R."/>
            <person name="Binder M."/>
            <person name="Bloem J."/>
            <person name="Labutti K."/>
            <person name="Salamov A."/>
            <person name="Andreopoulos B."/>
            <person name="Baker S."/>
            <person name="Barry K."/>
            <person name="Bills G."/>
            <person name="Bluhm B."/>
            <person name="Cannon C."/>
            <person name="Castanera R."/>
            <person name="Culley D."/>
            <person name="Daum C."/>
            <person name="Ezra D."/>
            <person name="Gonzalez J."/>
            <person name="Henrissat B."/>
            <person name="Kuo A."/>
            <person name="Liang C."/>
            <person name="Lipzen A."/>
            <person name="Lutzoni F."/>
            <person name="Magnuson J."/>
            <person name="Mondo S."/>
            <person name="Nolan M."/>
            <person name="Ohm R."/>
            <person name="Pangilinan J."/>
            <person name="Park H.-J."/>
            <person name="Ramirez L."/>
            <person name="Alfaro M."/>
            <person name="Sun H."/>
            <person name="Tritt A."/>
            <person name="Yoshinaga Y."/>
            <person name="Zwiers L.-H."/>
            <person name="Turgeon B."/>
            <person name="Goodwin S."/>
            <person name="Spatafora J."/>
            <person name="Crous P."/>
            <person name="Grigoriev I."/>
        </authorList>
    </citation>
    <scope>NUCLEOTIDE SEQUENCE</scope>
    <source>
        <strain evidence="1">ATCC 16933</strain>
    </source>
</reference>
<gene>
    <name evidence="1" type="ORF">BDY21DRAFT_338086</name>
</gene>
<dbReference type="AlphaFoldDB" id="A0A6A6P5W1"/>